<comment type="similarity">
    <text evidence="5">Belongs to the HIPP family.</text>
</comment>
<evidence type="ECO:0000256" key="6">
    <source>
        <dbReference type="SAM" id="MobiDB-lite"/>
    </source>
</evidence>
<protein>
    <submittedName>
        <fullName evidence="8">Heavy metal-associated isoprenylated plant protein 37-like</fullName>
    </submittedName>
</protein>
<accession>A0A834WBK6</accession>
<dbReference type="EMBL" id="JAAIUW010000009">
    <property type="protein sequence ID" value="KAF7816442.1"/>
    <property type="molecule type" value="Genomic_DNA"/>
</dbReference>
<evidence type="ECO:0000256" key="3">
    <source>
        <dbReference type="ARBA" id="ARBA00023288"/>
    </source>
</evidence>
<dbReference type="SUPFAM" id="SSF55008">
    <property type="entry name" value="HMA, heavy metal-associated domain"/>
    <property type="match status" value="1"/>
</dbReference>
<dbReference type="InterPro" id="IPR036163">
    <property type="entry name" value="HMA_dom_sf"/>
</dbReference>
<dbReference type="GO" id="GO:0046872">
    <property type="term" value="F:metal ion binding"/>
    <property type="evidence" value="ECO:0007669"/>
    <property type="project" value="UniProtKB-KW"/>
</dbReference>
<dbReference type="PROSITE" id="PS50846">
    <property type="entry name" value="HMA_2"/>
    <property type="match status" value="1"/>
</dbReference>
<gene>
    <name evidence="8" type="ORF">G2W53_030411</name>
</gene>
<dbReference type="AlphaFoldDB" id="A0A834WBK6"/>
<feature type="region of interest" description="Disordered" evidence="6">
    <location>
        <begin position="74"/>
        <end position="93"/>
    </location>
</feature>
<comment type="caution">
    <text evidence="8">The sequence shown here is derived from an EMBL/GenBank/DDBJ whole genome shotgun (WGS) entry which is preliminary data.</text>
</comment>
<keyword evidence="9" id="KW-1185">Reference proteome</keyword>
<organism evidence="8 9">
    <name type="scientific">Senna tora</name>
    <dbReference type="NCBI Taxonomy" id="362788"/>
    <lineage>
        <taxon>Eukaryota</taxon>
        <taxon>Viridiplantae</taxon>
        <taxon>Streptophyta</taxon>
        <taxon>Embryophyta</taxon>
        <taxon>Tracheophyta</taxon>
        <taxon>Spermatophyta</taxon>
        <taxon>Magnoliopsida</taxon>
        <taxon>eudicotyledons</taxon>
        <taxon>Gunneridae</taxon>
        <taxon>Pentapetalae</taxon>
        <taxon>rosids</taxon>
        <taxon>fabids</taxon>
        <taxon>Fabales</taxon>
        <taxon>Fabaceae</taxon>
        <taxon>Caesalpinioideae</taxon>
        <taxon>Cassia clade</taxon>
        <taxon>Senna</taxon>
    </lineage>
</organism>
<dbReference type="PANTHER" id="PTHR45868:SF93">
    <property type="entry name" value="OS12G0144600 PROTEIN"/>
    <property type="match status" value="1"/>
</dbReference>
<keyword evidence="4" id="KW-0636">Prenylation</keyword>
<evidence type="ECO:0000259" key="7">
    <source>
        <dbReference type="PROSITE" id="PS50846"/>
    </source>
</evidence>
<dbReference type="CDD" id="cd00371">
    <property type="entry name" value="HMA"/>
    <property type="match status" value="1"/>
</dbReference>
<evidence type="ECO:0000256" key="5">
    <source>
        <dbReference type="ARBA" id="ARBA00024045"/>
    </source>
</evidence>
<reference evidence="8" key="1">
    <citation type="submission" date="2020-09" db="EMBL/GenBank/DDBJ databases">
        <title>Genome-Enabled Discovery of Anthraquinone Biosynthesis in Senna tora.</title>
        <authorList>
            <person name="Kang S.-H."/>
            <person name="Pandey R.P."/>
            <person name="Lee C.-M."/>
            <person name="Sim J.-S."/>
            <person name="Jeong J.-T."/>
            <person name="Choi B.-S."/>
            <person name="Jung M."/>
            <person name="Ginzburg D."/>
            <person name="Zhao K."/>
            <person name="Won S.Y."/>
            <person name="Oh T.-J."/>
            <person name="Yu Y."/>
            <person name="Kim N.-H."/>
            <person name="Lee O.R."/>
            <person name="Lee T.-H."/>
            <person name="Bashyal P."/>
            <person name="Kim T.-S."/>
            <person name="Lee W.-H."/>
            <person name="Kawkins C."/>
            <person name="Kim C.-K."/>
            <person name="Kim J.S."/>
            <person name="Ahn B.O."/>
            <person name="Rhee S.Y."/>
            <person name="Sohng J.K."/>
        </authorList>
    </citation>
    <scope>NUCLEOTIDE SEQUENCE</scope>
    <source>
        <tissue evidence="8">Leaf</tissue>
    </source>
</reference>
<sequence>MHCQGCINRVSKLLRKIEGVYQVHIIGEEQKVIVTGSVDPSTLVKKLVKSGKHAEIWNASSNQEQVDIDVNENNSNNQTQYLTNDPNSSENQYVTPTLGRENHRWGPQWFSNQNMCTSAIESQVAKNGDPTSMGCHQSTSIFIHHT</sequence>
<dbReference type="Pfam" id="PF00403">
    <property type="entry name" value="HMA"/>
    <property type="match status" value="1"/>
</dbReference>
<keyword evidence="2" id="KW-0479">Metal-binding</keyword>
<evidence type="ECO:0000256" key="4">
    <source>
        <dbReference type="ARBA" id="ARBA00023289"/>
    </source>
</evidence>
<evidence type="ECO:0000313" key="9">
    <source>
        <dbReference type="Proteomes" id="UP000634136"/>
    </source>
</evidence>
<dbReference type="OrthoDB" id="689350at2759"/>
<evidence type="ECO:0000256" key="1">
    <source>
        <dbReference type="ARBA" id="ARBA00022481"/>
    </source>
</evidence>
<keyword evidence="3" id="KW-0449">Lipoprotein</keyword>
<feature type="domain" description="HMA" evidence="7">
    <location>
        <begin position="1"/>
        <end position="55"/>
    </location>
</feature>
<evidence type="ECO:0000313" key="8">
    <source>
        <dbReference type="EMBL" id="KAF7816442.1"/>
    </source>
</evidence>
<keyword evidence="1" id="KW-0488">Methylation</keyword>
<dbReference type="Gene3D" id="3.30.70.100">
    <property type="match status" value="1"/>
</dbReference>
<name>A0A834WBK6_9FABA</name>
<dbReference type="InterPro" id="IPR006121">
    <property type="entry name" value="HMA_dom"/>
</dbReference>
<evidence type="ECO:0000256" key="2">
    <source>
        <dbReference type="ARBA" id="ARBA00022723"/>
    </source>
</evidence>
<dbReference type="Proteomes" id="UP000634136">
    <property type="component" value="Unassembled WGS sequence"/>
</dbReference>
<proteinExistence type="inferred from homology"/>
<dbReference type="PANTHER" id="PTHR45868">
    <property type="entry name" value="HEAVY METAL-ASSOCIATED ISOPRENYLATED PLANT PROTEIN 33-RELATED"/>
    <property type="match status" value="1"/>
</dbReference>